<dbReference type="WBParaSite" id="OFLC_0000018201-mRNA-1">
    <property type="protein sequence ID" value="OFLC_0000018201-mRNA-1"/>
    <property type="gene ID" value="OFLC_0000018201"/>
</dbReference>
<reference evidence="1 2" key="2">
    <citation type="submission" date="2018-11" db="EMBL/GenBank/DDBJ databases">
        <authorList>
            <consortium name="Pathogen Informatics"/>
        </authorList>
    </citation>
    <scope>NUCLEOTIDE SEQUENCE [LARGE SCALE GENOMIC DNA]</scope>
</reference>
<evidence type="ECO:0000313" key="1">
    <source>
        <dbReference type="EMBL" id="VDO24869.1"/>
    </source>
</evidence>
<proteinExistence type="predicted"/>
<dbReference type="Proteomes" id="UP000267606">
    <property type="component" value="Unassembled WGS sequence"/>
</dbReference>
<dbReference type="EMBL" id="UZAJ01000046">
    <property type="protein sequence ID" value="VDO24869.1"/>
    <property type="molecule type" value="Genomic_DNA"/>
</dbReference>
<evidence type="ECO:0000313" key="3">
    <source>
        <dbReference type="WBParaSite" id="OFLC_0000018201-mRNA-1"/>
    </source>
</evidence>
<reference evidence="3" key="1">
    <citation type="submission" date="2016-06" db="UniProtKB">
        <authorList>
            <consortium name="WormBaseParasite"/>
        </authorList>
    </citation>
    <scope>IDENTIFICATION</scope>
</reference>
<accession>A0A183GY73</accession>
<organism evidence="3">
    <name type="scientific">Onchocerca flexuosa</name>
    <dbReference type="NCBI Taxonomy" id="387005"/>
    <lineage>
        <taxon>Eukaryota</taxon>
        <taxon>Metazoa</taxon>
        <taxon>Ecdysozoa</taxon>
        <taxon>Nematoda</taxon>
        <taxon>Chromadorea</taxon>
        <taxon>Rhabditida</taxon>
        <taxon>Spirurina</taxon>
        <taxon>Spiruromorpha</taxon>
        <taxon>Filarioidea</taxon>
        <taxon>Onchocercidae</taxon>
        <taxon>Onchocerca</taxon>
    </lineage>
</organism>
<evidence type="ECO:0000313" key="2">
    <source>
        <dbReference type="Proteomes" id="UP000267606"/>
    </source>
</evidence>
<name>A0A183GY73_9BILA</name>
<gene>
    <name evidence="1" type="ORF">OFLC_LOCUS183</name>
</gene>
<sequence length="72" mass="8207">MNGVSLHITLSFAREANGPKPRRFAIDDNLLCGDDTAYRNDFITVKIFRFNPSIFRYNLSHSRGSATSNRDQ</sequence>
<dbReference type="AlphaFoldDB" id="A0A183GY73"/>
<protein>
    <submittedName>
        <fullName evidence="3">Transposase</fullName>
    </submittedName>
</protein>
<keyword evidence="2" id="KW-1185">Reference proteome</keyword>